<accession>A0A1Y2DFD6</accession>
<name>A0A1Y2DFD6_9PEZI</name>
<dbReference type="RefSeq" id="XP_040711046.1">
    <property type="nucleotide sequence ID" value="XM_040854705.1"/>
</dbReference>
<evidence type="ECO:0000313" key="1">
    <source>
        <dbReference type="EMBL" id="ORY57917.1"/>
    </source>
</evidence>
<evidence type="ECO:0000313" key="2">
    <source>
        <dbReference type="Proteomes" id="UP000193689"/>
    </source>
</evidence>
<dbReference type="GeneID" id="63770917"/>
<organism evidence="1 2">
    <name type="scientific">Pseudomassariella vexata</name>
    <dbReference type="NCBI Taxonomy" id="1141098"/>
    <lineage>
        <taxon>Eukaryota</taxon>
        <taxon>Fungi</taxon>
        <taxon>Dikarya</taxon>
        <taxon>Ascomycota</taxon>
        <taxon>Pezizomycotina</taxon>
        <taxon>Sordariomycetes</taxon>
        <taxon>Xylariomycetidae</taxon>
        <taxon>Amphisphaeriales</taxon>
        <taxon>Pseudomassariaceae</taxon>
        <taxon>Pseudomassariella</taxon>
    </lineage>
</organism>
<protein>
    <submittedName>
        <fullName evidence="1">Uncharacterized protein</fullName>
    </submittedName>
</protein>
<sequence>SFTSRHRSGRPKALTIREARYITRIVRRTPRISWALLSKADREYIGRSLS</sequence>
<feature type="non-terminal residue" evidence="1">
    <location>
        <position position="1"/>
    </location>
</feature>
<keyword evidence="2" id="KW-1185">Reference proteome</keyword>
<comment type="caution">
    <text evidence="1">The sequence shown here is derived from an EMBL/GenBank/DDBJ whole genome shotgun (WGS) entry which is preliminary data.</text>
</comment>
<dbReference type="AlphaFoldDB" id="A0A1Y2DFD6"/>
<gene>
    <name evidence="1" type="ORF">BCR38DRAFT_316389</name>
</gene>
<feature type="non-terminal residue" evidence="1">
    <location>
        <position position="50"/>
    </location>
</feature>
<dbReference type="Proteomes" id="UP000193689">
    <property type="component" value="Unassembled WGS sequence"/>
</dbReference>
<dbReference type="InParanoid" id="A0A1Y2DFD6"/>
<dbReference type="EMBL" id="MCFJ01000018">
    <property type="protein sequence ID" value="ORY57917.1"/>
    <property type="molecule type" value="Genomic_DNA"/>
</dbReference>
<reference evidence="1 2" key="1">
    <citation type="submission" date="2016-07" db="EMBL/GenBank/DDBJ databases">
        <title>Pervasive Adenine N6-methylation of Active Genes in Fungi.</title>
        <authorList>
            <consortium name="DOE Joint Genome Institute"/>
            <person name="Mondo S.J."/>
            <person name="Dannebaum R.O."/>
            <person name="Kuo R.C."/>
            <person name="Labutti K."/>
            <person name="Haridas S."/>
            <person name="Kuo A."/>
            <person name="Salamov A."/>
            <person name="Ahrendt S.R."/>
            <person name="Lipzen A."/>
            <person name="Sullivan W."/>
            <person name="Andreopoulos W.B."/>
            <person name="Clum A."/>
            <person name="Lindquist E."/>
            <person name="Daum C."/>
            <person name="Ramamoorthy G.K."/>
            <person name="Gryganskyi A."/>
            <person name="Culley D."/>
            <person name="Magnuson J.K."/>
            <person name="James T.Y."/>
            <person name="O'Malley M.A."/>
            <person name="Stajich J.E."/>
            <person name="Spatafora J.W."/>
            <person name="Visel A."/>
            <person name="Grigoriev I.V."/>
        </authorList>
    </citation>
    <scope>NUCLEOTIDE SEQUENCE [LARGE SCALE GENOMIC DNA]</scope>
    <source>
        <strain evidence="1 2">CBS 129021</strain>
    </source>
</reference>
<proteinExistence type="predicted"/>